<dbReference type="GO" id="GO:0000428">
    <property type="term" value="C:DNA-directed RNA polymerase complex"/>
    <property type="evidence" value="ECO:0007669"/>
    <property type="project" value="UniProtKB-KW"/>
</dbReference>
<evidence type="ECO:0000313" key="4">
    <source>
        <dbReference type="Proteomes" id="UP000276741"/>
    </source>
</evidence>
<keyword evidence="4" id="KW-1185">Reference proteome</keyword>
<keyword evidence="1" id="KW-0548">Nucleotidyltransferase</keyword>
<evidence type="ECO:0000256" key="1">
    <source>
        <dbReference type="HAMAP-Rule" id="MF_00866"/>
    </source>
</evidence>
<dbReference type="GO" id="GO:0005737">
    <property type="term" value="C:cytoplasm"/>
    <property type="evidence" value="ECO:0007669"/>
    <property type="project" value="UniProtKB-SubCell"/>
</dbReference>
<dbReference type="EMBL" id="AP018553">
    <property type="protein sequence ID" value="BBD71981.1"/>
    <property type="molecule type" value="Genomic_DNA"/>
</dbReference>
<keyword evidence="1" id="KW-0240">DNA-directed RNA polymerase</keyword>
<dbReference type="InterPro" id="IPR012340">
    <property type="entry name" value="NA-bd_OB-fold"/>
</dbReference>
<proteinExistence type="inferred from homology"/>
<dbReference type="OrthoDB" id="34039at2157"/>
<keyword evidence="1" id="KW-0808">Transferase</keyword>
<comment type="catalytic activity">
    <reaction evidence="1">
        <text>RNA(n) + a ribonucleoside 5'-triphosphate = RNA(n+1) + diphosphate</text>
        <dbReference type="Rhea" id="RHEA:21248"/>
        <dbReference type="Rhea" id="RHEA-COMP:14527"/>
        <dbReference type="Rhea" id="RHEA-COMP:17342"/>
        <dbReference type="ChEBI" id="CHEBI:33019"/>
        <dbReference type="ChEBI" id="CHEBI:61557"/>
        <dbReference type="ChEBI" id="CHEBI:140395"/>
        <dbReference type="EC" id="2.7.7.6"/>
    </reaction>
</comment>
<name>A0A348B1C9_9CREN</name>
<dbReference type="GO" id="GO:0003899">
    <property type="term" value="F:DNA-directed RNA polymerase activity"/>
    <property type="evidence" value="ECO:0007669"/>
    <property type="project" value="UniProtKB-UniRule"/>
</dbReference>
<dbReference type="HAMAP" id="MF_00866">
    <property type="entry name" value="RNApol_arch_Rpo8"/>
    <property type="match status" value="1"/>
</dbReference>
<reference evidence="4" key="2">
    <citation type="submission" date="2018-04" db="EMBL/GenBank/DDBJ databases">
        <title>Complete genome sequence of Sulfodiicoccus acidiphilus strain HS-1.</title>
        <authorList>
            <person name="Sakai H.D."/>
            <person name="Kurosawa N."/>
        </authorList>
    </citation>
    <scope>NUCLEOTIDE SEQUENCE [LARGE SCALE GENOMIC DNA]</scope>
    <source>
        <strain evidence="4">HS-1</strain>
    </source>
</reference>
<reference evidence="3" key="4">
    <citation type="submission" date="2020-09" db="EMBL/GenBank/DDBJ databases">
        <authorList>
            <person name="Sun Q."/>
            <person name="Ohkuma M."/>
        </authorList>
    </citation>
    <scope>NUCLEOTIDE SEQUENCE</scope>
    <source>
        <strain evidence="3">JCM 31740</strain>
    </source>
</reference>
<dbReference type="Proteomes" id="UP000616143">
    <property type="component" value="Unassembled WGS sequence"/>
</dbReference>
<protein>
    <recommendedName>
        <fullName evidence="1">DNA-directed RNA polymerase subunit Rpo8</fullName>
        <ecNumber evidence="1">2.7.7.6</ecNumber>
    </recommendedName>
    <alternativeName>
        <fullName evidence="1">DNA-directed RNA polymerase, subunit G</fullName>
    </alternativeName>
</protein>
<dbReference type="InterPro" id="IPR031555">
    <property type="entry name" value="RNA_pol_Rpo8"/>
</dbReference>
<organism evidence="2 4">
    <name type="scientific">Sulfodiicoccus acidiphilus</name>
    <dbReference type="NCBI Taxonomy" id="1670455"/>
    <lineage>
        <taxon>Archaea</taxon>
        <taxon>Thermoproteota</taxon>
        <taxon>Thermoprotei</taxon>
        <taxon>Sulfolobales</taxon>
        <taxon>Sulfolobaceae</taxon>
        <taxon>Sulfodiicoccus</taxon>
    </lineage>
</organism>
<comment type="similarity">
    <text evidence="1">Belongs to the archaeal Rpo8 RNA polymerase subunit family.</text>
</comment>
<dbReference type="Proteomes" id="UP000276741">
    <property type="component" value="Chromosome"/>
</dbReference>
<reference evidence="2" key="3">
    <citation type="journal article" date="2019" name="BMC Res. Notes">
        <title>Complete genome sequence of the Sulfodiicoccus acidiphilus strain HS-1T, the first crenarchaeon that lacks polB3, isolated from an acidic hot spring in Ohwaku-dani, Hakone, Japan.</title>
        <authorList>
            <person name="Sakai H.D."/>
            <person name="Kurosawa N."/>
        </authorList>
    </citation>
    <scope>NUCLEOTIDE SEQUENCE</scope>
    <source>
        <strain evidence="2">HS-1</strain>
    </source>
</reference>
<comment type="function">
    <text evidence="1">DNA-dependent RNA polymerase (RNAP) catalyzes the transcription of DNA into RNA using the four ribonucleoside triphosphates as substrates.</text>
</comment>
<keyword evidence="1" id="KW-0804">Transcription</keyword>
<dbReference type="EC" id="2.7.7.6" evidence="1"/>
<dbReference type="EMBL" id="BMQS01000005">
    <property type="protein sequence ID" value="GGT91907.1"/>
    <property type="molecule type" value="Genomic_DNA"/>
</dbReference>
<dbReference type="RefSeq" id="WP_126449280.1">
    <property type="nucleotide sequence ID" value="NZ_AP018553.1"/>
</dbReference>
<evidence type="ECO:0000313" key="2">
    <source>
        <dbReference type="EMBL" id="BBD71981.1"/>
    </source>
</evidence>
<comment type="subcellular location">
    <subcellularLocation>
        <location evidence="1">Cytoplasm</location>
    </subcellularLocation>
</comment>
<dbReference type="GO" id="GO:0006351">
    <property type="term" value="P:DNA-templated transcription"/>
    <property type="evidence" value="ECO:0007669"/>
    <property type="project" value="UniProtKB-UniRule"/>
</dbReference>
<dbReference type="Pfam" id="PF16992">
    <property type="entry name" value="RNA_pol_RpbG"/>
    <property type="match status" value="1"/>
</dbReference>
<sequence>MSVSQQGSLKLSGAVVDKKPGQIPGAWIARVESQGTTVELDVLREFDLFREGSKVVVELSKSRPDFSAEDFCAHGYLFSEKENNGKRVTLLSLYGLIVRFTTDDGLISSGKFSMMDHVYLCVRPSA</sequence>
<dbReference type="Gene3D" id="2.40.50.140">
    <property type="entry name" value="Nucleic acid-binding proteins"/>
    <property type="match status" value="1"/>
</dbReference>
<keyword evidence="1" id="KW-0963">Cytoplasm</keyword>
<dbReference type="KEGG" id="sacd:HS1genome_0370"/>
<gene>
    <name evidence="1" type="primary">rpo8</name>
    <name evidence="1" type="synonym">rpoG</name>
    <name evidence="3" type="ORF">GCM10007116_07080</name>
    <name evidence="2" type="ORF">HS1genome_0370</name>
</gene>
<dbReference type="GeneID" id="38665873"/>
<reference evidence="3" key="1">
    <citation type="journal article" date="2014" name="Int. J. Syst. Evol. Microbiol.">
        <title>Complete genome sequence of Corynebacterium casei LMG S-19264T (=DSM 44701T), isolated from a smear-ripened cheese.</title>
        <authorList>
            <consortium name="US DOE Joint Genome Institute (JGI-PGF)"/>
            <person name="Walter F."/>
            <person name="Albersmeier A."/>
            <person name="Kalinowski J."/>
            <person name="Ruckert C."/>
        </authorList>
    </citation>
    <scope>NUCLEOTIDE SEQUENCE</scope>
    <source>
        <strain evidence="3">JCM 31740</strain>
    </source>
</reference>
<evidence type="ECO:0000313" key="3">
    <source>
        <dbReference type="EMBL" id="GGT91907.1"/>
    </source>
</evidence>
<comment type="subunit">
    <text evidence="1">Part of the RNA polymerase complex.</text>
</comment>
<accession>A0A348B1C9</accession>
<dbReference type="AlphaFoldDB" id="A0A348B1C9"/>